<dbReference type="SUPFAM" id="SSF53098">
    <property type="entry name" value="Ribonuclease H-like"/>
    <property type="match status" value="1"/>
</dbReference>
<dbReference type="PROSITE" id="PS50994">
    <property type="entry name" value="INTEGRASE"/>
    <property type="match status" value="1"/>
</dbReference>
<accession>A0A7J6KL72</accession>
<evidence type="ECO:0000259" key="1">
    <source>
        <dbReference type="PROSITE" id="PS50994"/>
    </source>
</evidence>
<dbReference type="Proteomes" id="UP000591131">
    <property type="component" value="Unassembled WGS sequence"/>
</dbReference>
<proteinExistence type="predicted"/>
<dbReference type="Gene3D" id="3.30.420.10">
    <property type="entry name" value="Ribonuclease H-like superfamily/Ribonuclease H"/>
    <property type="match status" value="1"/>
</dbReference>
<dbReference type="InterPro" id="IPR036397">
    <property type="entry name" value="RNaseH_sf"/>
</dbReference>
<dbReference type="OrthoDB" id="413122at2759"/>
<reference evidence="2 3" key="1">
    <citation type="submission" date="2020-04" db="EMBL/GenBank/DDBJ databases">
        <title>Perkinsus chesapeaki whole genome sequence.</title>
        <authorList>
            <person name="Bogema D.R."/>
        </authorList>
    </citation>
    <scope>NUCLEOTIDE SEQUENCE [LARGE SCALE GENOMIC DNA]</scope>
    <source>
        <strain evidence="2">ATCC PRA-425</strain>
    </source>
</reference>
<evidence type="ECO:0000313" key="2">
    <source>
        <dbReference type="EMBL" id="KAF4647714.1"/>
    </source>
</evidence>
<dbReference type="EMBL" id="JAAPAO010002424">
    <property type="protein sequence ID" value="KAF4647714.1"/>
    <property type="molecule type" value="Genomic_DNA"/>
</dbReference>
<name>A0A7J6KL72_PERCH</name>
<feature type="non-terminal residue" evidence="2">
    <location>
        <position position="1"/>
    </location>
</feature>
<dbReference type="GO" id="GO:0003676">
    <property type="term" value="F:nucleic acid binding"/>
    <property type="evidence" value="ECO:0007669"/>
    <property type="project" value="InterPro"/>
</dbReference>
<dbReference type="AlphaFoldDB" id="A0A7J6KL72"/>
<organism evidence="2 3">
    <name type="scientific">Perkinsus chesapeaki</name>
    <name type="common">Clam parasite</name>
    <name type="synonym">Perkinsus andrewsi</name>
    <dbReference type="NCBI Taxonomy" id="330153"/>
    <lineage>
        <taxon>Eukaryota</taxon>
        <taxon>Sar</taxon>
        <taxon>Alveolata</taxon>
        <taxon>Perkinsozoa</taxon>
        <taxon>Perkinsea</taxon>
        <taxon>Perkinsida</taxon>
        <taxon>Perkinsidae</taxon>
        <taxon>Perkinsus</taxon>
    </lineage>
</organism>
<comment type="caution">
    <text evidence="2">The sequence shown here is derived from an EMBL/GenBank/DDBJ whole genome shotgun (WGS) entry which is preliminary data.</text>
</comment>
<evidence type="ECO:0000313" key="3">
    <source>
        <dbReference type="Proteomes" id="UP000591131"/>
    </source>
</evidence>
<sequence>LDLYTQWFLRYGFPQHLYCDRGTAFNNALMKELTAMVGTKMHLAMTAHPQGNSIVERRHRSLQRVLNVHQETCGVETDTDIQLALAHAEMIINMVPNREGFSVYARVYGMSAPIFPYAQIGSSPDDEEDAPPSKHDLINNIKKTTDKLTALYNLHKDERAKENELQACQPHITNQGSLKMREEVKPGDMVWLQGRQQAPVQEVFRDDSGKVRGVIAGGSTWSLDNISPVGRETACSLPALPRMRISHLKTGDYILYKQGPTAGVAKITGIPHNDETVKAQPMDLQASNHFYPVWTTL</sequence>
<dbReference type="PANTHER" id="PTHR37984">
    <property type="entry name" value="PROTEIN CBG26694"/>
    <property type="match status" value="1"/>
</dbReference>
<feature type="non-terminal residue" evidence="2">
    <location>
        <position position="297"/>
    </location>
</feature>
<dbReference type="InterPro" id="IPR012337">
    <property type="entry name" value="RNaseH-like_sf"/>
</dbReference>
<protein>
    <submittedName>
        <fullName evidence="2">Zinc finger, CCHC domain containing 12</fullName>
    </submittedName>
</protein>
<dbReference type="InterPro" id="IPR001584">
    <property type="entry name" value="Integrase_cat-core"/>
</dbReference>
<feature type="domain" description="Integrase catalytic" evidence="1">
    <location>
        <begin position="1"/>
        <end position="132"/>
    </location>
</feature>
<keyword evidence="3" id="KW-1185">Reference proteome</keyword>
<dbReference type="InterPro" id="IPR050951">
    <property type="entry name" value="Retrovirus_Pol_polyprotein"/>
</dbReference>
<gene>
    <name evidence="2" type="primary">ZCCHC12</name>
    <name evidence="2" type="ORF">FOL47_004265</name>
</gene>
<dbReference type="GO" id="GO:0015074">
    <property type="term" value="P:DNA integration"/>
    <property type="evidence" value="ECO:0007669"/>
    <property type="project" value="InterPro"/>
</dbReference>
<dbReference type="PANTHER" id="PTHR37984:SF15">
    <property type="entry name" value="INTEGRASE CATALYTIC DOMAIN-CONTAINING PROTEIN"/>
    <property type="match status" value="1"/>
</dbReference>